<proteinExistence type="predicted"/>
<dbReference type="PANTHER" id="PTHR21963">
    <property type="entry name" value="PF6"/>
    <property type="match status" value="1"/>
</dbReference>
<sequence>MPPKAKKSETTRGSKKKKSTESLEEERKSTSNATRRTKDNYSVFVLNIQTDGIQSILKEFIAKAKSHKRLAVVPIVLSEVEEEISLEKGNTKTPEKSVVEEDEITVSKASTYHASPEEIFAKTEAKIAKCIEDHDILLAQLDSITQLDLLDYWRKEVQTLLKPAKAEKGGKGGKGDKTAKGDKTDKSTKDTTKAKGKGGKDAKGKDKKEDDAKKSEFGDEICQLGTMPTVEFISKPFSQFNAANRDSRALQKFITDHPESGPMLYILLIGSVSSEFCLQLLKEKYPLDACITICPNGYKGGTFESLSDILAHHDETKSMNLCSYVFPNLSKCEAAERREEIYKEICWMLYDVETLKRQYANYLANTKEIDVGMKDEDCKVAMNFEYVEAMPEKLADSLVIPLFLDSLLDSVAQSMNGFDTESPQKANTNSVPQLPYIDLYGKKAVEFKNEIMRNIAGSDGINQFLYFKCMQQIHKCSFPSRIWTDINCLRRTSCNHSTTTTSKWGSISTLPQNHDIAYVELLTKDAIAQRLDNVVRMYDYNLAEYSMQRDEIDICFFNSSEQYQETTDSSYIPTKVCFRDFCKYVAEEIKEWLDEQEVLYERQLMQIKLQRRSRNIQFEEISDHDFFFEPSLKKTKGLSQEKKSKETVEPAEITSQSLPSDILSDAVLKDKASQKSKIKTPFFVYNIGDTRQQIFSTRATFRTTGGTVQLVEDKDAFGHILLTVDLDYFGNHFLCSHTYPTPNETPFMRILCSNSSEINIQQVSSEMKSSPSLGEMSQISTTEDGRDSAHFELRIGWPTGLEIKTIHDLETGSIVAIEQTLNDKTNSESKRVFYSNGTVAVYSSDGFVDILTSNGTIYEAMQVNNSSLDAFTTYSGDEGLEIDLKQHMFEKERFEQFKFDIVRDKCKITTPDGYVFETFPGNMVRENRRLHLTEWCDYALGEWYSKLEGGIKSRWVDNKYEVYYQDGTLITSFLYEEPLKEQYFYDESESIDILELHEESDANQSATVIAGNVLDKILGDVAEEHFTTFTRTYKMQHEKYAFVEFEKDQAKISCPDDINIIIRSNELQINIKKEFFVNCAPGKCSVRGCKYPDQQNSVEAAFEFDSEVEPFLNITSGVDAELKVNQNGKRQYLFKSTSCRPKFLSSQEKRIVLDHHFEGYETHNRLEVDHLMDCLHKSNCIVKSTDENVTILQPITSYKDHFKMPIPNLDKFMEKFVHKGQPCDVIRTQGFDPTSLMPNLMTLRTFLMATQYFRLKHPSTAEIFSRKATSLDDVYYSQDFGENVWRILNQEALRTIDEFLQKMKPKGVLPEAAIRLSTLSDLFDDSHYRKTKAARKQIYHQILRHNFCPKYYEFKEANCQVKNMDVFKYKEILDKLDGARPAHSDVLIQKQQEEKKEDITLRHSPCFRCPI</sequence>
<dbReference type="EMBL" id="LR899010">
    <property type="protein sequence ID" value="CAD7082773.1"/>
    <property type="molecule type" value="Genomic_DNA"/>
</dbReference>
<protein>
    <recommendedName>
        <fullName evidence="4">Sperm-associated antigen 17</fullName>
    </recommendedName>
</protein>
<dbReference type="GO" id="GO:0003351">
    <property type="term" value="P:epithelial cilium movement involved in extracellular fluid movement"/>
    <property type="evidence" value="ECO:0007669"/>
    <property type="project" value="TreeGrafter"/>
</dbReference>
<feature type="compositionally biased region" description="Basic and acidic residues" evidence="1">
    <location>
        <begin position="19"/>
        <end position="29"/>
    </location>
</feature>
<dbReference type="PANTHER" id="PTHR21963:SF1">
    <property type="entry name" value="SPERM-ASSOCIATED ANTIGEN 17"/>
    <property type="match status" value="1"/>
</dbReference>
<feature type="region of interest" description="Disordered" evidence="1">
    <location>
        <begin position="164"/>
        <end position="211"/>
    </location>
</feature>
<evidence type="ECO:0000313" key="3">
    <source>
        <dbReference type="Proteomes" id="UP000594454"/>
    </source>
</evidence>
<evidence type="ECO:0008006" key="4">
    <source>
        <dbReference type="Google" id="ProtNLM"/>
    </source>
</evidence>
<dbReference type="InParanoid" id="A0A7R8YRJ5"/>
<feature type="region of interest" description="Disordered" evidence="1">
    <location>
        <begin position="1"/>
        <end position="36"/>
    </location>
</feature>
<dbReference type="GO" id="GO:0005576">
    <property type="term" value="C:extracellular region"/>
    <property type="evidence" value="ECO:0007669"/>
    <property type="project" value="GOC"/>
</dbReference>
<organism evidence="2 3">
    <name type="scientific">Hermetia illucens</name>
    <name type="common">Black soldier fly</name>
    <dbReference type="NCBI Taxonomy" id="343691"/>
    <lineage>
        <taxon>Eukaryota</taxon>
        <taxon>Metazoa</taxon>
        <taxon>Ecdysozoa</taxon>
        <taxon>Arthropoda</taxon>
        <taxon>Hexapoda</taxon>
        <taxon>Insecta</taxon>
        <taxon>Pterygota</taxon>
        <taxon>Neoptera</taxon>
        <taxon>Endopterygota</taxon>
        <taxon>Diptera</taxon>
        <taxon>Brachycera</taxon>
        <taxon>Stratiomyomorpha</taxon>
        <taxon>Stratiomyidae</taxon>
        <taxon>Hermetiinae</taxon>
        <taxon>Hermetia</taxon>
    </lineage>
</organism>
<evidence type="ECO:0000313" key="2">
    <source>
        <dbReference type="EMBL" id="CAD7082773.1"/>
    </source>
</evidence>
<keyword evidence="3" id="KW-1185">Reference proteome</keyword>
<feature type="compositionally biased region" description="Basic and acidic residues" evidence="1">
    <location>
        <begin position="1"/>
        <end position="12"/>
    </location>
</feature>
<dbReference type="GO" id="GO:1990716">
    <property type="term" value="C:axonemal central apparatus"/>
    <property type="evidence" value="ECO:0007669"/>
    <property type="project" value="TreeGrafter"/>
</dbReference>
<name>A0A7R8YRJ5_HERIL</name>
<dbReference type="InterPro" id="IPR026173">
    <property type="entry name" value="SPAG17"/>
</dbReference>
<gene>
    <name evidence="2" type="ORF">HERILL_LOCUS5783</name>
</gene>
<dbReference type="GO" id="GO:1904158">
    <property type="term" value="P:axonemal central apparatus assembly"/>
    <property type="evidence" value="ECO:0007669"/>
    <property type="project" value="TreeGrafter"/>
</dbReference>
<evidence type="ECO:0000256" key="1">
    <source>
        <dbReference type="SAM" id="MobiDB-lite"/>
    </source>
</evidence>
<dbReference type="Proteomes" id="UP000594454">
    <property type="component" value="Chromosome 2"/>
</dbReference>
<accession>A0A7R8YRJ5</accession>
<dbReference type="OrthoDB" id="7990365at2759"/>
<reference evidence="2 3" key="1">
    <citation type="submission" date="2020-11" db="EMBL/GenBank/DDBJ databases">
        <authorList>
            <person name="Wallbank WR R."/>
            <person name="Pardo Diaz C."/>
            <person name="Kozak K."/>
            <person name="Martin S."/>
            <person name="Jiggins C."/>
            <person name="Moest M."/>
            <person name="Warren A I."/>
            <person name="Generalovic N T."/>
            <person name="Byers J.R.P. K."/>
            <person name="Montejo-Kovacevich G."/>
            <person name="Yen C E."/>
        </authorList>
    </citation>
    <scope>NUCLEOTIDE SEQUENCE [LARGE SCALE GENOMIC DNA]</scope>
</reference>